<feature type="region of interest" description="Disordered" evidence="1">
    <location>
        <begin position="451"/>
        <end position="528"/>
    </location>
</feature>
<dbReference type="AlphaFoldDB" id="A0A0C3B5M8"/>
<reference evidence="5" key="2">
    <citation type="submission" date="2015-01" db="EMBL/GenBank/DDBJ databases">
        <title>Evolutionary Origins and Diversification of the Mycorrhizal Mutualists.</title>
        <authorList>
            <consortium name="DOE Joint Genome Institute"/>
            <consortium name="Mycorrhizal Genomics Consortium"/>
            <person name="Kohler A."/>
            <person name="Kuo A."/>
            <person name="Nagy L.G."/>
            <person name="Floudas D."/>
            <person name="Copeland A."/>
            <person name="Barry K.W."/>
            <person name="Cichocki N."/>
            <person name="Veneault-Fourrey C."/>
            <person name="LaButti K."/>
            <person name="Lindquist E.A."/>
            <person name="Lipzen A."/>
            <person name="Lundell T."/>
            <person name="Morin E."/>
            <person name="Murat C."/>
            <person name="Riley R."/>
            <person name="Ohm R."/>
            <person name="Sun H."/>
            <person name="Tunlid A."/>
            <person name="Henrissat B."/>
            <person name="Grigoriev I.V."/>
            <person name="Hibbett D.S."/>
            <person name="Martin F."/>
        </authorList>
    </citation>
    <scope>NUCLEOTIDE SEQUENCE [LARGE SCALE GENOMIC DNA]</scope>
    <source>
        <strain evidence="5">MAFF 305830</strain>
    </source>
</reference>
<accession>A0A0C3B5M8</accession>
<dbReference type="EMBL" id="KN824280">
    <property type="protein sequence ID" value="KIM32105.1"/>
    <property type="molecule type" value="Genomic_DNA"/>
</dbReference>
<keyword evidence="2" id="KW-0812">Transmembrane</keyword>
<keyword evidence="2" id="KW-1133">Transmembrane helix</keyword>
<feature type="compositionally biased region" description="Low complexity" evidence="1">
    <location>
        <begin position="504"/>
        <end position="519"/>
    </location>
</feature>
<evidence type="ECO:0000313" key="5">
    <source>
        <dbReference type="Proteomes" id="UP000054097"/>
    </source>
</evidence>
<keyword evidence="2" id="KW-0472">Membrane</keyword>
<evidence type="ECO:0000256" key="1">
    <source>
        <dbReference type="SAM" id="MobiDB-lite"/>
    </source>
</evidence>
<evidence type="ECO:0008006" key="6">
    <source>
        <dbReference type="Google" id="ProtNLM"/>
    </source>
</evidence>
<feature type="compositionally biased region" description="Pro residues" evidence="1">
    <location>
        <begin position="361"/>
        <end position="374"/>
    </location>
</feature>
<keyword evidence="5" id="KW-1185">Reference proteome</keyword>
<feature type="region of interest" description="Disordered" evidence="1">
    <location>
        <begin position="346"/>
        <end position="391"/>
    </location>
</feature>
<dbReference type="Proteomes" id="UP000054097">
    <property type="component" value="Unassembled WGS sequence"/>
</dbReference>
<name>A0A0C3B5M8_SERVB</name>
<dbReference type="STRING" id="933852.A0A0C3B5M8"/>
<organism evidence="4 5">
    <name type="scientific">Serendipita vermifera MAFF 305830</name>
    <dbReference type="NCBI Taxonomy" id="933852"/>
    <lineage>
        <taxon>Eukaryota</taxon>
        <taxon>Fungi</taxon>
        <taxon>Dikarya</taxon>
        <taxon>Basidiomycota</taxon>
        <taxon>Agaricomycotina</taxon>
        <taxon>Agaricomycetes</taxon>
        <taxon>Sebacinales</taxon>
        <taxon>Serendipitaceae</taxon>
        <taxon>Serendipita</taxon>
    </lineage>
</organism>
<keyword evidence="3" id="KW-0732">Signal</keyword>
<evidence type="ECO:0000313" key="4">
    <source>
        <dbReference type="EMBL" id="KIM32105.1"/>
    </source>
</evidence>
<evidence type="ECO:0000256" key="3">
    <source>
        <dbReference type="SAM" id="SignalP"/>
    </source>
</evidence>
<feature type="transmembrane region" description="Helical" evidence="2">
    <location>
        <begin position="311"/>
        <end position="335"/>
    </location>
</feature>
<feature type="signal peptide" evidence="3">
    <location>
        <begin position="1"/>
        <end position="19"/>
    </location>
</feature>
<reference evidence="4 5" key="1">
    <citation type="submission" date="2014-04" db="EMBL/GenBank/DDBJ databases">
        <authorList>
            <consortium name="DOE Joint Genome Institute"/>
            <person name="Kuo A."/>
            <person name="Zuccaro A."/>
            <person name="Kohler A."/>
            <person name="Nagy L.G."/>
            <person name="Floudas D."/>
            <person name="Copeland A."/>
            <person name="Barry K.W."/>
            <person name="Cichocki N."/>
            <person name="Veneault-Fourrey C."/>
            <person name="LaButti K."/>
            <person name="Lindquist E.A."/>
            <person name="Lipzen A."/>
            <person name="Lundell T."/>
            <person name="Morin E."/>
            <person name="Murat C."/>
            <person name="Sun H."/>
            <person name="Tunlid A."/>
            <person name="Henrissat B."/>
            <person name="Grigoriev I.V."/>
            <person name="Hibbett D.S."/>
            <person name="Martin F."/>
            <person name="Nordberg H.P."/>
            <person name="Cantor M.N."/>
            <person name="Hua S.X."/>
        </authorList>
    </citation>
    <scope>NUCLEOTIDE SEQUENCE [LARGE SCALE GENOMIC DNA]</scope>
    <source>
        <strain evidence="4 5">MAFF 305830</strain>
    </source>
</reference>
<sequence length="528" mass="55554">MKAWLLVAFLGVFVNFASSQLTPWDNQLFDFGWSPYVPAITRCSRIPITWNDRPTANPSSTPPYQILILYGGYQPITIATEASHAYDWTVGLPLGGPYILYMKDANEYTGGTSLVFNVQDPGVGVTCGATSQFSTNSLQVTSAGTNAECSNVVVTTQGGTPPYTMQIFANERPPKTTTWTTSTMSYTIDILPGQQFFVMVTDSTGLRGVEGIHTVVNGDTSCYNRATTVIQGALPTTLSYRTSGTVSIPSSSSSSSSSSSQVIQNTGTTTIVTVVTRSDGSIGTYTLPPGSSTIVPDTAATTEPPSNNTQLPAIIGGAVGGAALLILALIAFFWLRRRSTQQAYERDQAGGYKNPSFSPAGPQPMPFTPNPINPHTPYTPYTPPTSGNRDTAPLMAHMNPMYSNNGGPVPNNHGISEFAPNNNAYMTNSGYQDNQTPAWAIPTAARQGSMDATNYTGSPSTPSAPLTPPGAGGTWSSAGIPPGAMAPRMGSIHGARSNEKARFTPSKPTLSPSSPATTVAPPPYSQGG</sequence>
<proteinExistence type="predicted"/>
<dbReference type="HOGENOM" id="CLU_038965_0_0_1"/>
<evidence type="ECO:0000256" key="2">
    <source>
        <dbReference type="SAM" id="Phobius"/>
    </source>
</evidence>
<dbReference type="OrthoDB" id="2527908at2759"/>
<feature type="region of interest" description="Disordered" evidence="1">
    <location>
        <begin position="282"/>
        <end position="305"/>
    </location>
</feature>
<feature type="chain" id="PRO_5002161452" description="Mid2 domain-containing protein" evidence="3">
    <location>
        <begin position="20"/>
        <end position="528"/>
    </location>
</feature>
<gene>
    <name evidence="4" type="ORF">M408DRAFT_213687</name>
</gene>
<protein>
    <recommendedName>
        <fullName evidence="6">Mid2 domain-containing protein</fullName>
    </recommendedName>
</protein>